<evidence type="ECO:0000256" key="2">
    <source>
        <dbReference type="SAM" id="Phobius"/>
    </source>
</evidence>
<dbReference type="AlphaFoldDB" id="A0A8H5B3G8"/>
<dbReference type="EMBL" id="JAACJJ010000042">
    <property type="protein sequence ID" value="KAF5316011.1"/>
    <property type="molecule type" value="Genomic_DNA"/>
</dbReference>
<evidence type="ECO:0000313" key="4">
    <source>
        <dbReference type="Proteomes" id="UP000567179"/>
    </source>
</evidence>
<evidence type="ECO:0000313" key="3">
    <source>
        <dbReference type="EMBL" id="KAF5316011.1"/>
    </source>
</evidence>
<keyword evidence="4" id="KW-1185">Reference proteome</keyword>
<keyword evidence="2" id="KW-1133">Transmembrane helix</keyword>
<organism evidence="3 4">
    <name type="scientific">Psilocybe cf. subviscida</name>
    <dbReference type="NCBI Taxonomy" id="2480587"/>
    <lineage>
        <taxon>Eukaryota</taxon>
        <taxon>Fungi</taxon>
        <taxon>Dikarya</taxon>
        <taxon>Basidiomycota</taxon>
        <taxon>Agaricomycotina</taxon>
        <taxon>Agaricomycetes</taxon>
        <taxon>Agaricomycetidae</taxon>
        <taxon>Agaricales</taxon>
        <taxon>Agaricineae</taxon>
        <taxon>Strophariaceae</taxon>
        <taxon>Psilocybe</taxon>
    </lineage>
</organism>
<feature type="compositionally biased region" description="Low complexity" evidence="1">
    <location>
        <begin position="99"/>
        <end position="116"/>
    </location>
</feature>
<accession>A0A8H5B3G8</accession>
<feature type="compositionally biased region" description="Low complexity" evidence="1">
    <location>
        <begin position="140"/>
        <end position="157"/>
    </location>
</feature>
<keyword evidence="2" id="KW-0812">Transmembrane</keyword>
<name>A0A8H5B3G8_9AGAR</name>
<gene>
    <name evidence="3" type="ORF">D9619_006922</name>
</gene>
<comment type="caution">
    <text evidence="3">The sequence shown here is derived from an EMBL/GenBank/DDBJ whole genome shotgun (WGS) entry which is preliminary data.</text>
</comment>
<feature type="transmembrane region" description="Helical" evidence="2">
    <location>
        <begin position="42"/>
        <end position="68"/>
    </location>
</feature>
<feature type="compositionally biased region" description="Pro residues" evidence="1">
    <location>
        <begin position="186"/>
        <end position="195"/>
    </location>
</feature>
<sequence>MLLHPFPRPTTMFSPPKSTILIAALLISSAHAQVTFRRRRPSIGRIIAGCVVGGIAAIFFICLLMMILRRRRLARRTLGTVDGQYQPPSQKPLFGGLLGRNNGNNGAFNNQNYMNGSAAHPQQSFGHNGMPHQGQQGPYNSEYPNSNAPAAPPAYGNDKQNVNGNTVYAPPPVSHSGANNGQQHFAPPPGPPPPAHTTGQDSSFVGGFRH</sequence>
<proteinExistence type="predicted"/>
<protein>
    <submittedName>
        <fullName evidence="3">Uncharacterized protein</fullName>
    </submittedName>
</protein>
<reference evidence="3 4" key="1">
    <citation type="journal article" date="2020" name="ISME J.">
        <title>Uncovering the hidden diversity of litter-decomposition mechanisms in mushroom-forming fungi.</title>
        <authorList>
            <person name="Floudas D."/>
            <person name="Bentzer J."/>
            <person name="Ahren D."/>
            <person name="Johansson T."/>
            <person name="Persson P."/>
            <person name="Tunlid A."/>
        </authorList>
    </citation>
    <scope>NUCLEOTIDE SEQUENCE [LARGE SCALE GENOMIC DNA]</scope>
    <source>
        <strain evidence="3 4">CBS 101986</strain>
    </source>
</reference>
<feature type="region of interest" description="Disordered" evidence="1">
    <location>
        <begin position="84"/>
        <end position="210"/>
    </location>
</feature>
<evidence type="ECO:0000256" key="1">
    <source>
        <dbReference type="SAM" id="MobiDB-lite"/>
    </source>
</evidence>
<dbReference type="Proteomes" id="UP000567179">
    <property type="component" value="Unassembled WGS sequence"/>
</dbReference>
<keyword evidence="2" id="KW-0472">Membrane</keyword>